<sequence length="156" mass="17879">MQCNTNCLAKPKGIKYQSVHQCKLLNRQINSQPKLKSCLSLQLGISCVTPKSKSNSTEEIQHAVKYNNMSQCCVWNQLLSESSEFDMDSTNMSEVIAKFNSLNDYIQISNMIKQNIYVLKHKFDRIDNLLSLTQSYENSLHNLSNRLKQIDKGTIE</sequence>
<dbReference type="Proteomes" id="UP001642409">
    <property type="component" value="Unassembled WGS sequence"/>
</dbReference>
<comment type="caution">
    <text evidence="1">The sequence shown here is derived from an EMBL/GenBank/DDBJ whole genome shotgun (WGS) entry which is preliminary data.</text>
</comment>
<gene>
    <name evidence="1" type="ORF">HINF_LOCUS28800</name>
</gene>
<organism evidence="1 2">
    <name type="scientific">Hexamita inflata</name>
    <dbReference type="NCBI Taxonomy" id="28002"/>
    <lineage>
        <taxon>Eukaryota</taxon>
        <taxon>Metamonada</taxon>
        <taxon>Diplomonadida</taxon>
        <taxon>Hexamitidae</taxon>
        <taxon>Hexamitinae</taxon>
        <taxon>Hexamita</taxon>
    </lineage>
</organism>
<name>A0ABP1ISR6_9EUKA</name>
<proteinExistence type="predicted"/>
<evidence type="ECO:0000313" key="2">
    <source>
        <dbReference type="Proteomes" id="UP001642409"/>
    </source>
</evidence>
<reference evidence="1 2" key="1">
    <citation type="submission" date="2024-07" db="EMBL/GenBank/DDBJ databases">
        <authorList>
            <person name="Akdeniz Z."/>
        </authorList>
    </citation>
    <scope>NUCLEOTIDE SEQUENCE [LARGE SCALE GENOMIC DNA]</scope>
</reference>
<evidence type="ECO:0000313" key="1">
    <source>
        <dbReference type="EMBL" id="CAL6022762.1"/>
    </source>
</evidence>
<protein>
    <submittedName>
        <fullName evidence="1">Hypothetical_protein</fullName>
    </submittedName>
</protein>
<accession>A0ABP1ISR6</accession>
<dbReference type="EMBL" id="CAXDID020000092">
    <property type="protein sequence ID" value="CAL6022762.1"/>
    <property type="molecule type" value="Genomic_DNA"/>
</dbReference>
<keyword evidence="2" id="KW-1185">Reference proteome</keyword>